<dbReference type="Gene3D" id="3.30.390.60">
    <property type="entry name" value="Heat-inducible transcription repressor hrca homolog, domain 3"/>
    <property type="match status" value="1"/>
</dbReference>
<keyword evidence="3 5" id="KW-0346">Stress response</keyword>
<feature type="domain" description="Winged helix-turn-helix transcription repressor HrcA DNA-binding" evidence="7">
    <location>
        <begin position="14"/>
        <end position="86"/>
    </location>
</feature>
<evidence type="ECO:0000259" key="7">
    <source>
        <dbReference type="Pfam" id="PF03444"/>
    </source>
</evidence>
<proteinExistence type="inferred from homology"/>
<gene>
    <name evidence="5 8" type="primary">hrcA</name>
    <name evidence="8" type="ORF">G4Y79_19610</name>
</gene>
<dbReference type="InterPro" id="IPR021153">
    <property type="entry name" value="HrcA_C"/>
</dbReference>
<evidence type="ECO:0000313" key="8">
    <source>
        <dbReference type="EMBL" id="QPC81873.1"/>
    </source>
</evidence>
<dbReference type="SUPFAM" id="SSF46785">
    <property type="entry name" value="Winged helix' DNA-binding domain"/>
    <property type="match status" value="1"/>
</dbReference>
<dbReference type="GO" id="GO:0045892">
    <property type="term" value="P:negative regulation of DNA-templated transcription"/>
    <property type="evidence" value="ECO:0007669"/>
    <property type="project" value="UniProtKB-UniRule"/>
</dbReference>
<dbReference type="KEGG" id="pmet:G4Y79_19610"/>
<name>A0A7S8E7M0_9CHLR</name>
<dbReference type="InterPro" id="IPR036390">
    <property type="entry name" value="WH_DNA-bd_sf"/>
</dbReference>
<organism evidence="8 9">
    <name type="scientific">Phototrophicus methaneseepsis</name>
    <dbReference type="NCBI Taxonomy" id="2710758"/>
    <lineage>
        <taxon>Bacteria</taxon>
        <taxon>Bacillati</taxon>
        <taxon>Chloroflexota</taxon>
        <taxon>Candidatus Thermofontia</taxon>
        <taxon>Phototrophicales</taxon>
        <taxon>Phototrophicaceae</taxon>
        <taxon>Phototrophicus</taxon>
    </lineage>
</organism>
<dbReference type="RefSeq" id="WP_195169944.1">
    <property type="nucleotide sequence ID" value="NZ_CP062983.1"/>
</dbReference>
<feature type="domain" description="Heat-inducible transcription repressor HrcA C-terminal" evidence="6">
    <location>
        <begin position="117"/>
        <end position="334"/>
    </location>
</feature>
<dbReference type="GO" id="GO:0003677">
    <property type="term" value="F:DNA binding"/>
    <property type="evidence" value="ECO:0007669"/>
    <property type="project" value="InterPro"/>
</dbReference>
<dbReference type="InterPro" id="IPR002571">
    <property type="entry name" value="HrcA"/>
</dbReference>
<dbReference type="PANTHER" id="PTHR34824:SF1">
    <property type="entry name" value="HEAT-INDUCIBLE TRANSCRIPTION REPRESSOR HRCA"/>
    <property type="match status" value="1"/>
</dbReference>
<keyword evidence="4 5" id="KW-0804">Transcription</keyword>
<dbReference type="InterPro" id="IPR036388">
    <property type="entry name" value="WH-like_DNA-bd_sf"/>
</dbReference>
<sequence>MSDNSQLDNPTLPELSQRQERILALIVQEYTKHPEPVSSKQLADHNSLGVSSATIRNDMAQLEELGYVASPHTSSGRVPTTQGYRYFVKILMNDAELPTAERALIEQKFSEVPSMLEQWLRQAARLLARTTQTASLVTSPAATSNTFKHLELISIQGRLTLMVLVTTSGAVHQRMLSLAEPVSQLKLSESAERINTLCANLNANQIRLKTRFLPLLEQEVVELAADLIDTSGNQQYRVFYREGLSDVINAFSDGVAAQQAVRVLEERPILEMILAQFLQPLMDDNNVQVIIAGNEKLDEIDRVSIVLSRYGIPDQLSGALAVVGPTHINYGRAISTVRHVSHLMTDMMAQLYQEEHNKEGNGNSNTVTLDNGS</sequence>
<dbReference type="HAMAP" id="MF_00081">
    <property type="entry name" value="HrcA"/>
    <property type="match status" value="1"/>
</dbReference>
<evidence type="ECO:0000256" key="4">
    <source>
        <dbReference type="ARBA" id="ARBA00023163"/>
    </source>
</evidence>
<comment type="function">
    <text evidence="5">Negative regulator of class I heat shock genes (grpE-dnaK-dnaJ and groELS operons). Prevents heat-shock induction of these operons.</text>
</comment>
<dbReference type="EMBL" id="CP062983">
    <property type="protein sequence ID" value="QPC81873.1"/>
    <property type="molecule type" value="Genomic_DNA"/>
</dbReference>
<comment type="similarity">
    <text evidence="5">Belongs to the HrcA family.</text>
</comment>
<protein>
    <recommendedName>
        <fullName evidence="5">Heat-inducible transcription repressor HrcA</fullName>
    </recommendedName>
</protein>
<dbReference type="Pfam" id="PF03444">
    <property type="entry name" value="WHD_HrcA"/>
    <property type="match status" value="1"/>
</dbReference>
<dbReference type="Gene3D" id="3.30.450.40">
    <property type="match status" value="1"/>
</dbReference>
<dbReference type="Gene3D" id="1.10.10.10">
    <property type="entry name" value="Winged helix-like DNA-binding domain superfamily/Winged helix DNA-binding domain"/>
    <property type="match status" value="1"/>
</dbReference>
<dbReference type="NCBIfam" id="TIGR00331">
    <property type="entry name" value="hrcA"/>
    <property type="match status" value="1"/>
</dbReference>
<keyword evidence="1 5" id="KW-0678">Repressor</keyword>
<keyword evidence="9" id="KW-1185">Reference proteome</keyword>
<dbReference type="Proteomes" id="UP000594468">
    <property type="component" value="Chromosome"/>
</dbReference>
<keyword evidence="2 5" id="KW-0805">Transcription regulation</keyword>
<dbReference type="InterPro" id="IPR029016">
    <property type="entry name" value="GAF-like_dom_sf"/>
</dbReference>
<dbReference type="Pfam" id="PF01628">
    <property type="entry name" value="HrcA"/>
    <property type="match status" value="1"/>
</dbReference>
<evidence type="ECO:0000256" key="2">
    <source>
        <dbReference type="ARBA" id="ARBA00023015"/>
    </source>
</evidence>
<evidence type="ECO:0000259" key="6">
    <source>
        <dbReference type="Pfam" id="PF01628"/>
    </source>
</evidence>
<reference evidence="8 9" key="1">
    <citation type="submission" date="2020-02" db="EMBL/GenBank/DDBJ databases">
        <authorList>
            <person name="Zheng R.K."/>
            <person name="Sun C.M."/>
        </authorList>
    </citation>
    <scope>NUCLEOTIDE SEQUENCE [LARGE SCALE GENOMIC DNA]</scope>
    <source>
        <strain evidence="9">rifampicinis</strain>
    </source>
</reference>
<dbReference type="InterPro" id="IPR005104">
    <property type="entry name" value="WHTH_HrcA_DNA-bd"/>
</dbReference>
<dbReference type="PIRSF" id="PIRSF005485">
    <property type="entry name" value="HrcA"/>
    <property type="match status" value="1"/>
</dbReference>
<evidence type="ECO:0000256" key="5">
    <source>
        <dbReference type="HAMAP-Rule" id="MF_00081"/>
    </source>
</evidence>
<evidence type="ECO:0000313" key="9">
    <source>
        <dbReference type="Proteomes" id="UP000594468"/>
    </source>
</evidence>
<evidence type="ECO:0000256" key="3">
    <source>
        <dbReference type="ARBA" id="ARBA00023016"/>
    </source>
</evidence>
<dbReference type="PANTHER" id="PTHR34824">
    <property type="entry name" value="HEAT-INDUCIBLE TRANSCRIPTION REPRESSOR HRCA"/>
    <property type="match status" value="1"/>
</dbReference>
<dbReference type="SUPFAM" id="SSF55781">
    <property type="entry name" value="GAF domain-like"/>
    <property type="match status" value="1"/>
</dbReference>
<evidence type="ECO:0000256" key="1">
    <source>
        <dbReference type="ARBA" id="ARBA00022491"/>
    </source>
</evidence>
<accession>A0A7S8E7M0</accession>
<dbReference type="InterPro" id="IPR023120">
    <property type="entry name" value="WHTH_transcript_rep_HrcA_IDD"/>
</dbReference>
<dbReference type="AlphaFoldDB" id="A0A7S8E7M0"/>